<keyword evidence="4" id="KW-1185">Reference proteome</keyword>
<feature type="domain" description="DUF2169" evidence="2">
    <location>
        <begin position="78"/>
        <end position="346"/>
    </location>
</feature>
<feature type="compositionally biased region" description="Pro residues" evidence="1">
    <location>
        <begin position="583"/>
        <end position="594"/>
    </location>
</feature>
<evidence type="ECO:0000313" key="3">
    <source>
        <dbReference type="EMBL" id="MDI1433373.1"/>
    </source>
</evidence>
<feature type="compositionally biased region" description="Pro residues" evidence="1">
    <location>
        <begin position="520"/>
        <end position="534"/>
    </location>
</feature>
<dbReference type="InterPro" id="IPR018683">
    <property type="entry name" value="DUF2169"/>
</dbReference>
<feature type="compositionally biased region" description="Pro residues" evidence="1">
    <location>
        <begin position="555"/>
        <end position="565"/>
    </location>
</feature>
<accession>A0ABT6NYH7</accession>
<protein>
    <submittedName>
        <fullName evidence="3">DUF2169 domain-containing protein</fullName>
    </submittedName>
</protein>
<feature type="compositionally biased region" description="Low complexity" evidence="1">
    <location>
        <begin position="535"/>
        <end position="554"/>
    </location>
</feature>
<comment type="caution">
    <text evidence="3">The sequence shown here is derived from an EMBL/GenBank/DDBJ whole genome shotgun (WGS) entry which is preliminary data.</text>
</comment>
<evidence type="ECO:0000259" key="2">
    <source>
        <dbReference type="Pfam" id="PF09937"/>
    </source>
</evidence>
<dbReference type="RefSeq" id="WP_284721018.1">
    <property type="nucleotide sequence ID" value="NZ_JARZHI010000029.1"/>
</dbReference>
<reference evidence="3 4" key="1">
    <citation type="submission" date="2023-04" db="EMBL/GenBank/DDBJ databases">
        <title>The genome sequence of Polyangium sorediatum DSM14670.</title>
        <authorList>
            <person name="Zhang X."/>
        </authorList>
    </citation>
    <scope>NUCLEOTIDE SEQUENCE [LARGE SCALE GENOMIC DNA]</scope>
    <source>
        <strain evidence="3 4">DSM 14670</strain>
    </source>
</reference>
<proteinExistence type="predicted"/>
<evidence type="ECO:0000256" key="1">
    <source>
        <dbReference type="SAM" id="MobiDB-lite"/>
    </source>
</evidence>
<gene>
    <name evidence="3" type="ORF">QHF89_28005</name>
</gene>
<organism evidence="3 4">
    <name type="scientific">Polyangium sorediatum</name>
    <dbReference type="NCBI Taxonomy" id="889274"/>
    <lineage>
        <taxon>Bacteria</taxon>
        <taxon>Pseudomonadati</taxon>
        <taxon>Myxococcota</taxon>
        <taxon>Polyangia</taxon>
        <taxon>Polyangiales</taxon>
        <taxon>Polyangiaceae</taxon>
        <taxon>Polyangium</taxon>
    </lineage>
</organism>
<sequence length="611" mass="64251">MGPGMYWISADTYVSASGPLPGPYLRTVVVVDGTGESPAPSAKLVIRSAPMALVAHWPVPITTVGPSKGGTAVFRHAGKLHLTCVLKATFKLVPNEPMQSIAPEELFRAEMHHRDNPTRSIRATSDVVPHLPRVDIVLSGHACAPAGTTVTRQVVRLAVFHGRALFDKTLHVYGDRKGAEITPFDKIPLVYERALGGIGFRPNPHGTGKAPGSVPPNIVYPTDGSLVAGFGPISRALAQRKSLLGALSPLALDQPVPEIPAEFDWSYFLAAPPDQQIESLVGNEWIVLEGLHPEHPRISSRLPTARGLVTLFGLSSSAPEAARTVAMRPDILRIDADTLRCSLVCRVVVPLDDERALGSLRVAAGIETEGRPLAHLLTPPPVPEKKGPSLVGTVDDLATTTARSDTWSRGGDESTMVLEDVITGPSNAMPFAQRREENPMEGTYALDGDAAVAAQYKPAIPFAGGAQAASHAGRGAPIPGAPWSKVPVETAPMPIVEEATRALSFTADLANLDFSEVVAEPPPPPPSARAPSPEPAVAAPPASAAPPAAAAPPVAATPPPLPPRPARTDPWAESPKEPKVEIPKPPPPRIPPKPAVNKSLYGGFGPPKKKS</sequence>
<dbReference type="EMBL" id="JARZHI010000029">
    <property type="protein sequence ID" value="MDI1433373.1"/>
    <property type="molecule type" value="Genomic_DNA"/>
</dbReference>
<feature type="region of interest" description="Disordered" evidence="1">
    <location>
        <begin position="516"/>
        <end position="611"/>
    </location>
</feature>
<dbReference type="Proteomes" id="UP001160301">
    <property type="component" value="Unassembled WGS sequence"/>
</dbReference>
<name>A0ABT6NYH7_9BACT</name>
<dbReference type="Pfam" id="PF09937">
    <property type="entry name" value="DUF2169"/>
    <property type="match status" value="1"/>
</dbReference>
<evidence type="ECO:0000313" key="4">
    <source>
        <dbReference type="Proteomes" id="UP001160301"/>
    </source>
</evidence>